<protein>
    <submittedName>
        <fullName evidence="1">Thyroxine 5'-deiodinase</fullName>
    </submittedName>
</protein>
<name>D3BVN0_HETP5</name>
<dbReference type="AlphaFoldDB" id="D3BVN0"/>
<evidence type="ECO:0000313" key="1">
    <source>
        <dbReference type="EMBL" id="EFA74533.1"/>
    </source>
</evidence>
<reference evidence="1 2" key="1">
    <citation type="journal article" date="2011" name="Genome Res.">
        <title>Phylogeny-wide analysis of social amoeba genomes highlights ancient origins for complex intercellular communication.</title>
        <authorList>
            <person name="Heidel A.J."/>
            <person name="Lawal H.M."/>
            <person name="Felder M."/>
            <person name="Schilde C."/>
            <person name="Helps N.R."/>
            <person name="Tunggal B."/>
            <person name="Rivero F."/>
            <person name="John U."/>
            <person name="Schleicher M."/>
            <person name="Eichinger L."/>
            <person name="Platzer M."/>
            <person name="Noegel A.A."/>
            <person name="Schaap P."/>
            <person name="Gloeckner G."/>
        </authorList>
    </citation>
    <scope>NUCLEOTIDE SEQUENCE [LARGE SCALE GENOMIC DNA]</scope>
    <source>
        <strain evidence="2">ATCC 26659 / Pp 5 / PN500</strain>
    </source>
</reference>
<dbReference type="Proteomes" id="UP000001396">
    <property type="component" value="Unassembled WGS sequence"/>
</dbReference>
<evidence type="ECO:0000313" key="2">
    <source>
        <dbReference type="Proteomes" id="UP000001396"/>
    </source>
</evidence>
<dbReference type="GeneID" id="31355565"/>
<comment type="caution">
    <text evidence="1">The sequence shown here is derived from an EMBL/GenBank/DDBJ whole genome shotgun (WGS) entry which is preliminary data.</text>
</comment>
<dbReference type="RefSeq" id="XP_020426667.1">
    <property type="nucleotide sequence ID" value="XM_020571078.1"/>
</dbReference>
<dbReference type="EMBL" id="ADBJ01000063">
    <property type="protein sequence ID" value="EFA74533.1"/>
    <property type="molecule type" value="Genomic_DNA"/>
</dbReference>
<dbReference type="PANTHER" id="PTHR11781:SF22">
    <property type="entry name" value="TYPE I IODOTHYRONINE DEIODINASE"/>
    <property type="match status" value="1"/>
</dbReference>
<organism evidence="1 2">
    <name type="scientific">Heterostelium pallidum (strain ATCC 26659 / Pp 5 / PN500)</name>
    <name type="common">Cellular slime mold</name>
    <name type="synonym">Polysphondylium pallidum</name>
    <dbReference type="NCBI Taxonomy" id="670386"/>
    <lineage>
        <taxon>Eukaryota</taxon>
        <taxon>Amoebozoa</taxon>
        <taxon>Evosea</taxon>
        <taxon>Eumycetozoa</taxon>
        <taxon>Dictyostelia</taxon>
        <taxon>Acytosteliales</taxon>
        <taxon>Acytosteliaceae</taxon>
        <taxon>Heterostelium</taxon>
    </lineage>
</organism>
<proteinExistence type="predicted"/>
<dbReference type="GO" id="GO:0004800">
    <property type="term" value="F:thyroxine 5'-deiodinase activity"/>
    <property type="evidence" value="ECO:0007669"/>
    <property type="project" value="InterPro"/>
</dbReference>
<dbReference type="InParanoid" id="D3BVN0"/>
<dbReference type="InterPro" id="IPR000643">
    <property type="entry name" value="Iodothyronine_deiodinase"/>
</dbReference>
<sequence>MDSSTNCIQDQAVDDKSYESILKSIPPIYRNGFNPPLWFYWNTVTSNLWGNYDKLWSLFSYVFHKHSYPVAGDTCPDAILLDYQTGSDKIEYYLKGNTTLYRMMEKLDAKPIVLYCGSFTCIPFRNKLQLIQAIANEFAEYCDFYIVYTAEVHTADGWIIGGDEISTAHKQPKTMKERLKIVEALQKFSPVSIPYLVDLIDNNFNEKYDNTPLRLFVLENKKFSYVGGPGPFKSTPEELRDYLIDRFKPSSI</sequence>
<gene>
    <name evidence="1" type="primary">dio3</name>
    <name evidence="1" type="ORF">PPL_00031</name>
</gene>
<dbReference type="PANTHER" id="PTHR11781">
    <property type="entry name" value="IODOTHYRONINE DEIODINASE"/>
    <property type="match status" value="1"/>
</dbReference>
<dbReference type="Gene3D" id="3.40.30.10">
    <property type="entry name" value="Glutaredoxin"/>
    <property type="match status" value="1"/>
</dbReference>
<dbReference type="Pfam" id="PF00837">
    <property type="entry name" value="T4_deiodinase"/>
    <property type="match status" value="1"/>
</dbReference>
<keyword evidence="2" id="KW-1185">Reference proteome</keyword>
<accession>D3BVN0</accession>